<evidence type="ECO:0000313" key="1">
    <source>
        <dbReference type="EMBL" id="QAX94043.1"/>
    </source>
</evidence>
<dbReference type="EMBL" id="MK450426">
    <property type="protein sequence ID" value="QAX94043.1"/>
    <property type="molecule type" value="Genomic_DNA"/>
</dbReference>
<evidence type="ECO:0000313" key="2">
    <source>
        <dbReference type="Proteomes" id="UP000290796"/>
    </source>
</evidence>
<organism evidence="1 2">
    <name type="scientific">Streptomyces phage Euratis</name>
    <dbReference type="NCBI Taxonomy" id="2510569"/>
    <lineage>
        <taxon>Viruses</taxon>
        <taxon>Duplodnaviria</taxon>
        <taxon>Heunggongvirae</taxon>
        <taxon>Uroviricota</taxon>
        <taxon>Caudoviricetes</taxon>
        <taxon>Colingsworthviridae</taxon>
        <taxon>Vashvirus</taxon>
        <taxon>Vashvirus euratis</taxon>
    </lineage>
</organism>
<proteinExistence type="predicted"/>
<dbReference type="Proteomes" id="UP000290796">
    <property type="component" value="Segment"/>
</dbReference>
<gene>
    <name evidence="1" type="primary">48</name>
    <name evidence="1" type="ORF">SEA_EURATIS_48</name>
</gene>
<accession>A0A411B131</accession>
<keyword evidence="2" id="KW-1185">Reference proteome</keyword>
<reference evidence="1 2" key="1">
    <citation type="submission" date="2019-01" db="EMBL/GenBank/DDBJ databases">
        <authorList>
            <person name="Russe A."/>
            <person name="Sprabary S.L."/>
            <person name="Nayek S."/>
            <person name="Klug H.M."/>
            <person name="Layton S.R."/>
            <person name="Kim T."/>
            <person name="Hughes L.E."/>
            <person name="Garlena R.A."/>
            <person name="Russell D.A."/>
            <person name="Pope W.H."/>
            <person name="Jacobs-Sera D."/>
            <person name="Hatfull G.F."/>
        </authorList>
    </citation>
    <scope>NUCLEOTIDE SEQUENCE [LARGE SCALE GENOMIC DNA]</scope>
</reference>
<name>A0A411B131_9CAUD</name>
<protein>
    <submittedName>
        <fullName evidence="1">Uncharacterized protein</fullName>
    </submittedName>
</protein>
<sequence length="119" mass="13000">MHTAPFTLALTVWVPSGAARGAWLPCSLLGTSMTEELIKTCAELRSVLSAHGRLVARILSAPAAPRYDGFRILGRRKDTGLLVTSVEWARSRETLQLVQNGDVFTACEWVHPETVQLVA</sequence>